<evidence type="ECO:0000313" key="1">
    <source>
        <dbReference type="EMBL" id="KAI5424918.1"/>
    </source>
</evidence>
<comment type="caution">
    <text evidence="1">The sequence shown here is derived from an EMBL/GenBank/DDBJ whole genome shotgun (WGS) entry which is preliminary data.</text>
</comment>
<evidence type="ECO:0000313" key="2">
    <source>
        <dbReference type="Proteomes" id="UP001058974"/>
    </source>
</evidence>
<gene>
    <name evidence="1" type="ORF">KIW84_030915</name>
</gene>
<keyword evidence="2" id="KW-1185">Reference proteome</keyword>
<name>A0A9D4XP77_PEA</name>
<proteinExistence type="predicted"/>
<organism evidence="1 2">
    <name type="scientific">Pisum sativum</name>
    <name type="common">Garden pea</name>
    <name type="synonym">Lathyrus oleraceus</name>
    <dbReference type="NCBI Taxonomy" id="3888"/>
    <lineage>
        <taxon>Eukaryota</taxon>
        <taxon>Viridiplantae</taxon>
        <taxon>Streptophyta</taxon>
        <taxon>Embryophyta</taxon>
        <taxon>Tracheophyta</taxon>
        <taxon>Spermatophyta</taxon>
        <taxon>Magnoliopsida</taxon>
        <taxon>eudicotyledons</taxon>
        <taxon>Gunneridae</taxon>
        <taxon>Pentapetalae</taxon>
        <taxon>rosids</taxon>
        <taxon>fabids</taxon>
        <taxon>Fabales</taxon>
        <taxon>Fabaceae</taxon>
        <taxon>Papilionoideae</taxon>
        <taxon>50 kb inversion clade</taxon>
        <taxon>NPAAA clade</taxon>
        <taxon>Hologalegina</taxon>
        <taxon>IRL clade</taxon>
        <taxon>Fabeae</taxon>
        <taxon>Lathyrus</taxon>
    </lineage>
</organism>
<dbReference type="AlphaFoldDB" id="A0A9D4XP77"/>
<reference evidence="1 2" key="1">
    <citation type="journal article" date="2022" name="Nat. Genet.">
        <title>Improved pea reference genome and pan-genome highlight genomic features and evolutionary characteristics.</title>
        <authorList>
            <person name="Yang T."/>
            <person name="Liu R."/>
            <person name="Luo Y."/>
            <person name="Hu S."/>
            <person name="Wang D."/>
            <person name="Wang C."/>
            <person name="Pandey M.K."/>
            <person name="Ge S."/>
            <person name="Xu Q."/>
            <person name="Li N."/>
            <person name="Li G."/>
            <person name="Huang Y."/>
            <person name="Saxena R.K."/>
            <person name="Ji Y."/>
            <person name="Li M."/>
            <person name="Yan X."/>
            <person name="He Y."/>
            <person name="Liu Y."/>
            <person name="Wang X."/>
            <person name="Xiang C."/>
            <person name="Varshney R.K."/>
            <person name="Ding H."/>
            <person name="Gao S."/>
            <person name="Zong X."/>
        </authorList>
    </citation>
    <scope>NUCLEOTIDE SEQUENCE [LARGE SCALE GENOMIC DNA]</scope>
    <source>
        <strain evidence="1 2">cv. Zhongwan 6</strain>
    </source>
</reference>
<dbReference type="Proteomes" id="UP001058974">
    <property type="component" value="Chromosome 3"/>
</dbReference>
<sequence>MNVAKLENFEAGKFGWYYQGCDQCNKSVTHKDGTFVFYANHETQKPVPRYKLEVHDIDDKYKVEIIFWDNDCAKLIGKSANDLKTRCLFVADLSSS</sequence>
<dbReference type="SUPFAM" id="SSF50249">
    <property type="entry name" value="Nucleic acid-binding proteins"/>
    <property type="match status" value="1"/>
</dbReference>
<dbReference type="EMBL" id="JAMSHJ010000003">
    <property type="protein sequence ID" value="KAI5424918.1"/>
    <property type="molecule type" value="Genomic_DNA"/>
</dbReference>
<dbReference type="Gene3D" id="2.40.50.140">
    <property type="entry name" value="Nucleic acid-binding proteins"/>
    <property type="match status" value="1"/>
</dbReference>
<protein>
    <submittedName>
        <fullName evidence="1">Uncharacterized protein</fullName>
    </submittedName>
</protein>
<accession>A0A9D4XP77</accession>
<dbReference type="InterPro" id="IPR012340">
    <property type="entry name" value="NA-bd_OB-fold"/>
</dbReference>
<dbReference type="Gramene" id="Psat03G0091500-T1">
    <property type="protein sequence ID" value="KAI5424918.1"/>
    <property type="gene ID" value="KIW84_030915"/>
</dbReference>